<name>A0A0L6UQ74_9BASI</name>
<dbReference type="Proteomes" id="UP000037035">
    <property type="component" value="Unassembled WGS sequence"/>
</dbReference>
<dbReference type="EMBL" id="LAVV01009575">
    <property type="protein sequence ID" value="KNZ50362.1"/>
    <property type="molecule type" value="Genomic_DNA"/>
</dbReference>
<proteinExistence type="predicted"/>
<reference evidence="1 2" key="1">
    <citation type="submission" date="2015-08" db="EMBL/GenBank/DDBJ databases">
        <title>Next Generation Sequencing and Analysis of the Genome of Puccinia sorghi L Schw, the Causal Agent of Maize Common Rust.</title>
        <authorList>
            <person name="Rochi L."/>
            <person name="Burguener G."/>
            <person name="Darino M."/>
            <person name="Turjanski A."/>
            <person name="Kreff E."/>
            <person name="Dieguez M.J."/>
            <person name="Sacco F."/>
        </authorList>
    </citation>
    <scope>NUCLEOTIDE SEQUENCE [LARGE SCALE GENOMIC DNA]</scope>
    <source>
        <strain evidence="1 2">RO10H11247</strain>
    </source>
</reference>
<comment type="caution">
    <text evidence="1">The sequence shown here is derived from an EMBL/GenBank/DDBJ whole genome shotgun (WGS) entry which is preliminary data.</text>
</comment>
<accession>A0A0L6UQ74</accession>
<dbReference type="OrthoDB" id="2496459at2759"/>
<gene>
    <name evidence="1" type="ORF">VP01_4466g2</name>
</gene>
<sequence>MSFNVVVRIVLQGRRSEIFELDNNALKSTIQKVSRERYGQECKPFQLETVINAIRGKNTFFLAATCFGKSRITGLHQG</sequence>
<evidence type="ECO:0000313" key="1">
    <source>
        <dbReference type="EMBL" id="KNZ50362.1"/>
    </source>
</evidence>
<dbReference type="AlphaFoldDB" id="A0A0L6UQ74"/>
<organism evidence="1 2">
    <name type="scientific">Puccinia sorghi</name>
    <dbReference type="NCBI Taxonomy" id="27349"/>
    <lineage>
        <taxon>Eukaryota</taxon>
        <taxon>Fungi</taxon>
        <taxon>Dikarya</taxon>
        <taxon>Basidiomycota</taxon>
        <taxon>Pucciniomycotina</taxon>
        <taxon>Pucciniomycetes</taxon>
        <taxon>Pucciniales</taxon>
        <taxon>Pucciniaceae</taxon>
        <taxon>Puccinia</taxon>
    </lineage>
</organism>
<dbReference type="VEuPathDB" id="FungiDB:VP01_4466g2"/>
<evidence type="ECO:0000313" key="2">
    <source>
        <dbReference type="Proteomes" id="UP000037035"/>
    </source>
</evidence>
<protein>
    <submittedName>
        <fullName evidence="1">Uncharacterized protein</fullName>
    </submittedName>
</protein>
<keyword evidence="2" id="KW-1185">Reference proteome</keyword>